<dbReference type="GO" id="GO:0031965">
    <property type="term" value="C:nuclear membrane"/>
    <property type="evidence" value="ECO:0007669"/>
    <property type="project" value="UniProtKB-SubCell"/>
</dbReference>
<evidence type="ECO:0000256" key="2">
    <source>
        <dbReference type="ARBA" id="ARBA00004620"/>
    </source>
</evidence>
<keyword evidence="10" id="KW-0539">Nucleus</keyword>
<accession>A0A8S0ZWZ6</accession>
<keyword evidence="9" id="KW-0906">Nuclear pore complex</keyword>
<gene>
    <name evidence="12" type="ORF">APLA_LOCUS7322</name>
</gene>
<dbReference type="Pfam" id="PF21240">
    <property type="entry name" value="Nup98_GLEBS"/>
    <property type="match status" value="1"/>
</dbReference>
<dbReference type="Proteomes" id="UP000494106">
    <property type="component" value="Unassembled WGS sequence"/>
</dbReference>
<evidence type="ECO:0000313" key="12">
    <source>
        <dbReference type="EMBL" id="CAB3238158.1"/>
    </source>
</evidence>
<reference evidence="12 13" key="1">
    <citation type="submission" date="2020-04" db="EMBL/GenBank/DDBJ databases">
        <authorList>
            <person name="Wallbank WR R."/>
            <person name="Pardo Diaz C."/>
            <person name="Kozak K."/>
            <person name="Martin S."/>
            <person name="Jiggins C."/>
            <person name="Moest M."/>
            <person name="Warren A I."/>
            <person name="Byers J.R.P. K."/>
            <person name="Montejo-Kovacevich G."/>
            <person name="Yen C E."/>
        </authorList>
    </citation>
    <scope>NUCLEOTIDE SEQUENCE [LARGE SCALE GENOMIC DNA]</scope>
</reference>
<keyword evidence="5" id="KW-0813">Transport</keyword>
<organism evidence="12 13">
    <name type="scientific">Arctia plantaginis</name>
    <name type="common">Wood tiger moth</name>
    <name type="synonym">Phalaena plantaginis</name>
    <dbReference type="NCBI Taxonomy" id="874455"/>
    <lineage>
        <taxon>Eukaryota</taxon>
        <taxon>Metazoa</taxon>
        <taxon>Ecdysozoa</taxon>
        <taxon>Arthropoda</taxon>
        <taxon>Hexapoda</taxon>
        <taxon>Insecta</taxon>
        <taxon>Pterygota</taxon>
        <taxon>Neoptera</taxon>
        <taxon>Endopterygota</taxon>
        <taxon>Lepidoptera</taxon>
        <taxon>Glossata</taxon>
        <taxon>Ditrysia</taxon>
        <taxon>Noctuoidea</taxon>
        <taxon>Erebidae</taxon>
        <taxon>Arctiinae</taxon>
        <taxon>Arctia</taxon>
    </lineage>
</organism>
<proteinExistence type="inferred from homology"/>
<evidence type="ECO:0000256" key="1">
    <source>
        <dbReference type="ARBA" id="ARBA00004567"/>
    </source>
</evidence>
<keyword evidence="13" id="KW-1185">Reference proteome</keyword>
<dbReference type="GO" id="GO:0051028">
    <property type="term" value="P:mRNA transport"/>
    <property type="evidence" value="ECO:0007669"/>
    <property type="project" value="UniProtKB-KW"/>
</dbReference>
<evidence type="ECO:0000256" key="5">
    <source>
        <dbReference type="ARBA" id="ARBA00022448"/>
    </source>
</evidence>
<feature type="region of interest" description="Disordered" evidence="11">
    <location>
        <begin position="340"/>
        <end position="374"/>
    </location>
</feature>
<keyword evidence="8" id="KW-0811">Translocation</keyword>
<dbReference type="Gene3D" id="1.10.10.2360">
    <property type="match status" value="1"/>
</dbReference>
<protein>
    <recommendedName>
        <fullName evidence="4">Nuclear pore complex protein Nup98-Nup96</fullName>
    </recommendedName>
</protein>
<dbReference type="EMBL" id="CADEBC010000497">
    <property type="protein sequence ID" value="CAB3238158.1"/>
    <property type="molecule type" value="Genomic_DNA"/>
</dbReference>
<dbReference type="PANTHER" id="PTHR23198">
    <property type="entry name" value="NUCLEOPORIN"/>
    <property type="match status" value="1"/>
</dbReference>
<dbReference type="InterPro" id="IPR037665">
    <property type="entry name" value="Nucleoporin_S59-like"/>
</dbReference>
<comment type="similarity">
    <text evidence="3">Belongs to the nucleoporin GLFG family.</text>
</comment>
<dbReference type="OrthoDB" id="3797628at2759"/>
<dbReference type="GO" id="GO:0000973">
    <property type="term" value="P:post-transcriptional tethering of RNA polymerase II gene DNA at nuclear periphery"/>
    <property type="evidence" value="ECO:0007669"/>
    <property type="project" value="TreeGrafter"/>
</dbReference>
<evidence type="ECO:0000256" key="3">
    <source>
        <dbReference type="ARBA" id="ARBA00008926"/>
    </source>
</evidence>
<evidence type="ECO:0000256" key="10">
    <source>
        <dbReference type="ARBA" id="ARBA00023242"/>
    </source>
</evidence>
<feature type="compositionally biased region" description="Polar residues" evidence="11">
    <location>
        <begin position="354"/>
        <end position="374"/>
    </location>
</feature>
<evidence type="ECO:0000256" key="7">
    <source>
        <dbReference type="ARBA" id="ARBA00022927"/>
    </source>
</evidence>
<evidence type="ECO:0000313" key="13">
    <source>
        <dbReference type="Proteomes" id="UP000494106"/>
    </source>
</evidence>
<dbReference type="FunFam" id="1.10.10.2360:FF:000001">
    <property type="entry name" value="Nuclear pore complex protein Nup98-Nup96"/>
    <property type="match status" value="1"/>
</dbReference>
<dbReference type="GO" id="GO:0034398">
    <property type="term" value="P:telomere tethering at nuclear periphery"/>
    <property type="evidence" value="ECO:0007669"/>
    <property type="project" value="TreeGrafter"/>
</dbReference>
<evidence type="ECO:0000256" key="8">
    <source>
        <dbReference type="ARBA" id="ARBA00023010"/>
    </source>
</evidence>
<dbReference type="GO" id="GO:0006405">
    <property type="term" value="P:RNA export from nucleus"/>
    <property type="evidence" value="ECO:0007669"/>
    <property type="project" value="TreeGrafter"/>
</dbReference>
<keyword evidence="6" id="KW-0509">mRNA transport</keyword>
<dbReference type="GO" id="GO:0017056">
    <property type="term" value="F:structural constituent of nuclear pore"/>
    <property type="evidence" value="ECO:0007669"/>
    <property type="project" value="TreeGrafter"/>
</dbReference>
<dbReference type="GO" id="GO:0006606">
    <property type="term" value="P:protein import into nucleus"/>
    <property type="evidence" value="ECO:0007669"/>
    <property type="project" value="TreeGrafter"/>
</dbReference>
<dbReference type="PANTHER" id="PTHR23198:SF6">
    <property type="entry name" value="NUCLEAR PORE COMPLEX PROTEIN NUP98-NUP96"/>
    <property type="match status" value="1"/>
</dbReference>
<keyword evidence="7" id="KW-0653">Protein transport</keyword>
<comment type="caution">
    <text evidence="12">The sequence shown here is derived from an EMBL/GenBank/DDBJ whole genome shotgun (WGS) entry which is preliminary data.</text>
</comment>
<name>A0A8S0ZWZ6_ARCPL</name>
<evidence type="ECO:0000256" key="6">
    <source>
        <dbReference type="ARBA" id="ARBA00022816"/>
    </source>
</evidence>
<evidence type="ECO:0000256" key="4">
    <source>
        <dbReference type="ARBA" id="ARBA00013472"/>
    </source>
</evidence>
<dbReference type="GO" id="GO:0044614">
    <property type="term" value="C:nuclear pore cytoplasmic filaments"/>
    <property type="evidence" value="ECO:0007669"/>
    <property type="project" value="TreeGrafter"/>
</dbReference>
<evidence type="ECO:0000256" key="9">
    <source>
        <dbReference type="ARBA" id="ARBA00023132"/>
    </source>
</evidence>
<dbReference type="GO" id="GO:0008139">
    <property type="term" value="F:nuclear localization sequence binding"/>
    <property type="evidence" value="ECO:0007669"/>
    <property type="project" value="TreeGrafter"/>
</dbReference>
<comment type="subcellular location">
    <subcellularLocation>
        <location evidence="2">Nucleus membrane</location>
        <topology evidence="2">Peripheral membrane protein</topology>
        <orientation evidence="2">Nucleoplasmic side</orientation>
    </subcellularLocation>
    <subcellularLocation>
        <location evidence="1">Nucleus</location>
        <location evidence="1">Nuclear pore complex</location>
    </subcellularLocation>
</comment>
<evidence type="ECO:0000256" key="11">
    <source>
        <dbReference type="SAM" id="MobiDB-lite"/>
    </source>
</evidence>
<sequence>MFQKPAFGSTTANFGSFNSGTTTASPFSSFKPNTGTSAFGAPPAFGATATSQPATGGGLFGATNTTGGLFGNNNASTSTSGFGASTSGFGFGASTSTGGGLFGSNTTSTGLFGNTQNQTAFGAKPSGFGFGATSTTGTAGSSLFGATPTTGTSLFGQQNNTLGAVGLFANNNSAFGQPQQTATGTAHVKYNPVIGTDVVVKQGASQNVNIKHHCITCMKEYENKSLEELRLEDYVAGRKGNSSGMFGGFQPTTENKSLFGGTTSFAQPATTSAPSVFGGGPMSAGAFGQPSSFSFGAAAAPAAGANTGLFGANKPAFGTTATTGILNAINGWNQPGLNFGSTQKSLSDDKDKSTSGLASTGFGNTQSTSGLTSTGFGNTQNTFGLASTGFGNTRSTSGLTSAGFGNTQNTFGLASTGFGNTQSTSGLASTGFGYNQNTSGLASTGFGNTQSTSGLASTGFGNTQSTSGLASTGFGNTQSTFGSANTGFGYTPNAFGSTNTGFGNTHNTFGSANTFGYRPFRSSLPNNFGDPFWSSTEFSTNSAFGTIVTNSLSTMAIMRKMECMHDIFEVLCDFSTSRNFNSSHRWDQNRPGLKFGTGQNSSGSAKTTFGYRPFDNSYFGSPFWSVTEASTNSAFGTIVVNALSTMTNKRKMECMQEILETLREFSF</sequence>
<dbReference type="AlphaFoldDB" id="A0A8S0ZWZ6"/>
<dbReference type="GO" id="GO:0003723">
    <property type="term" value="F:RNA binding"/>
    <property type="evidence" value="ECO:0007669"/>
    <property type="project" value="TreeGrafter"/>
</dbReference>